<feature type="non-terminal residue" evidence="1">
    <location>
        <position position="64"/>
    </location>
</feature>
<dbReference type="EMBL" id="LIZT01000051">
    <property type="protein sequence ID" value="KPJ49601.1"/>
    <property type="molecule type" value="Genomic_DNA"/>
</dbReference>
<sequence length="64" mass="7289">MRKVKAIVAFFAIVPLGLGFAVPLNPELVENLKREGRLEEIVEMHKRARVRGVDQPNPNPPEWD</sequence>
<dbReference type="Proteomes" id="UP000051124">
    <property type="component" value="Unassembled WGS sequence"/>
</dbReference>
<comment type="caution">
    <text evidence="1">The sequence shown here is derived from an EMBL/GenBank/DDBJ whole genome shotgun (WGS) entry which is preliminary data.</text>
</comment>
<reference evidence="1 2" key="1">
    <citation type="journal article" date="2015" name="Microbiome">
        <title>Genomic resolution of linkages in carbon, nitrogen, and sulfur cycling among widespread estuary sediment bacteria.</title>
        <authorList>
            <person name="Baker B.J."/>
            <person name="Lazar C.S."/>
            <person name="Teske A.P."/>
            <person name="Dick G.J."/>
        </authorList>
    </citation>
    <scope>NUCLEOTIDE SEQUENCE [LARGE SCALE GENOMIC DNA]</scope>
    <source>
        <strain evidence="1">DG_26</strain>
    </source>
</reference>
<gene>
    <name evidence="1" type="ORF">AMJ40_05155</name>
</gene>
<accession>A0A0S7WHJ7</accession>
<proteinExistence type="predicted"/>
<dbReference type="AlphaFoldDB" id="A0A0S7WHJ7"/>
<evidence type="ECO:0000313" key="2">
    <source>
        <dbReference type="Proteomes" id="UP000051124"/>
    </source>
</evidence>
<evidence type="ECO:0000313" key="1">
    <source>
        <dbReference type="EMBL" id="KPJ49601.1"/>
    </source>
</evidence>
<organism evidence="1 2">
    <name type="scientific">candidate division TA06 bacterium DG_26</name>
    <dbReference type="NCBI Taxonomy" id="1703771"/>
    <lineage>
        <taxon>Bacteria</taxon>
        <taxon>Bacteria division TA06</taxon>
    </lineage>
</organism>
<name>A0A0S7WHJ7_UNCT6</name>
<protein>
    <submittedName>
        <fullName evidence="1">Uncharacterized protein</fullName>
    </submittedName>
</protein>